<dbReference type="OrthoDB" id="10400392at2759"/>
<name>D8LJ27_ECTSI</name>
<gene>
    <name evidence="2" type="ORF">Esi_0024_0017</name>
</gene>
<proteinExistence type="predicted"/>
<dbReference type="InParanoid" id="D8LJ27"/>
<evidence type="ECO:0000256" key="1">
    <source>
        <dbReference type="SAM" id="MobiDB-lite"/>
    </source>
</evidence>
<dbReference type="AlphaFoldDB" id="D8LJ27"/>
<dbReference type="EMBL" id="FN649740">
    <property type="protein sequence ID" value="CBN76911.1"/>
    <property type="molecule type" value="Genomic_DNA"/>
</dbReference>
<accession>D8LJ27</accession>
<sequence length="628" mass="69472">MASQSAARRGGRNRTATVPGKMPTGADKKDQDHDHWRKREAVWAGWGDQEAYDKKMAETKEKRDAAREVHEANQKKRQAELEAASSTPHVTERQEEGSDGNGEGDIEISDGVYYKRAELRTLQYYYDKSYAFDPKNIGVVLSETGVKIDSRIHAVKSVDHGKYTLEGRESRITQWELLENRCDERVTLDTDLRRFILHLVTKYTVMMGSVVPALSGVVTGMLWNPNDAIDRASRSGDDTDPERKMKISELMSIKVRVDTLRDLSLAVFTKIPVEATLGANFWDAAKYGRVGLHSLDTTFFSHARFSPRLLEHVLGADSSHGAVQRTLDHCHSFFQNARNLRKHVAAKTNGGVGDGIKLRKQRVPLVENTPEEREETMDMFVGAMSANGCQRVMEAIDKVDPGFVDWGLDRLTEAKNASTLFELDDIGGEEHLLGKTSEGVAEGEKMVVTLLKALDEDGVDSKDFVLFSVATHLAMLFNGATLRPQDFFGLVGKTTYFKPSVGRMMIRLPAEGKQTESAEESLSTVCMEHGIEGAEVVRWLAVMALVGRPFLKNANGGELDTRFGPLGIDGKALSQGVFGTILEETGLAFFGLDNVDVNALRTAQDTLAVEHVIELGFTLDAMCLDELA</sequence>
<protein>
    <submittedName>
        <fullName evidence="2">Uncharacterized protein</fullName>
    </submittedName>
</protein>
<dbReference type="Proteomes" id="UP000002630">
    <property type="component" value="Linkage Group LG15"/>
</dbReference>
<dbReference type="EMBL" id="FN648420">
    <property type="protein sequence ID" value="CBN76911.1"/>
    <property type="molecule type" value="Genomic_DNA"/>
</dbReference>
<keyword evidence="3" id="KW-1185">Reference proteome</keyword>
<organism evidence="2 3">
    <name type="scientific">Ectocarpus siliculosus</name>
    <name type="common">Brown alga</name>
    <name type="synonym">Conferva siliculosa</name>
    <dbReference type="NCBI Taxonomy" id="2880"/>
    <lineage>
        <taxon>Eukaryota</taxon>
        <taxon>Sar</taxon>
        <taxon>Stramenopiles</taxon>
        <taxon>Ochrophyta</taxon>
        <taxon>PX clade</taxon>
        <taxon>Phaeophyceae</taxon>
        <taxon>Ectocarpales</taxon>
        <taxon>Ectocarpaceae</taxon>
        <taxon>Ectocarpus</taxon>
    </lineage>
</organism>
<evidence type="ECO:0000313" key="3">
    <source>
        <dbReference type="Proteomes" id="UP000002630"/>
    </source>
</evidence>
<feature type="compositionally biased region" description="Basic and acidic residues" evidence="1">
    <location>
        <begin position="51"/>
        <end position="80"/>
    </location>
</feature>
<feature type="compositionally biased region" description="Basic and acidic residues" evidence="1">
    <location>
        <begin position="26"/>
        <end position="41"/>
    </location>
</feature>
<feature type="region of interest" description="Disordered" evidence="1">
    <location>
        <begin position="1"/>
        <end position="107"/>
    </location>
</feature>
<reference evidence="2 3" key="1">
    <citation type="journal article" date="2010" name="Nature">
        <title>The Ectocarpus genome and the independent evolution of multicellularity in brown algae.</title>
        <authorList>
            <person name="Cock J.M."/>
            <person name="Sterck L."/>
            <person name="Rouze P."/>
            <person name="Scornet D."/>
            <person name="Allen A.E."/>
            <person name="Amoutzias G."/>
            <person name="Anthouard V."/>
            <person name="Artiguenave F."/>
            <person name="Aury J.M."/>
            <person name="Badger J.H."/>
            <person name="Beszteri B."/>
            <person name="Billiau K."/>
            <person name="Bonnet E."/>
            <person name="Bothwell J.H."/>
            <person name="Bowler C."/>
            <person name="Boyen C."/>
            <person name="Brownlee C."/>
            <person name="Carrano C.J."/>
            <person name="Charrier B."/>
            <person name="Cho G.Y."/>
            <person name="Coelho S.M."/>
            <person name="Collen J."/>
            <person name="Corre E."/>
            <person name="Da Silva C."/>
            <person name="Delage L."/>
            <person name="Delaroque N."/>
            <person name="Dittami S.M."/>
            <person name="Doulbeau S."/>
            <person name="Elias M."/>
            <person name="Farnham G."/>
            <person name="Gachon C.M."/>
            <person name="Gschloessl B."/>
            <person name="Heesch S."/>
            <person name="Jabbari K."/>
            <person name="Jubin C."/>
            <person name="Kawai H."/>
            <person name="Kimura K."/>
            <person name="Kloareg B."/>
            <person name="Kupper F.C."/>
            <person name="Lang D."/>
            <person name="Le Bail A."/>
            <person name="Leblanc C."/>
            <person name="Lerouge P."/>
            <person name="Lohr M."/>
            <person name="Lopez P.J."/>
            <person name="Martens C."/>
            <person name="Maumus F."/>
            <person name="Michel G."/>
            <person name="Miranda-Saavedra D."/>
            <person name="Morales J."/>
            <person name="Moreau H."/>
            <person name="Motomura T."/>
            <person name="Nagasato C."/>
            <person name="Napoli C.A."/>
            <person name="Nelson D.R."/>
            <person name="Nyvall-Collen P."/>
            <person name="Peters A.F."/>
            <person name="Pommier C."/>
            <person name="Potin P."/>
            <person name="Poulain J."/>
            <person name="Quesneville H."/>
            <person name="Read B."/>
            <person name="Rensing S.A."/>
            <person name="Ritter A."/>
            <person name="Rousvoal S."/>
            <person name="Samanta M."/>
            <person name="Samson G."/>
            <person name="Schroeder D.C."/>
            <person name="Segurens B."/>
            <person name="Strittmatter M."/>
            <person name="Tonon T."/>
            <person name="Tregear J.W."/>
            <person name="Valentin K."/>
            <person name="von Dassow P."/>
            <person name="Yamagishi T."/>
            <person name="Van de Peer Y."/>
            <person name="Wincker P."/>
        </authorList>
    </citation>
    <scope>NUCLEOTIDE SEQUENCE [LARGE SCALE GENOMIC DNA]</scope>
    <source>
        <strain evidence="3">Ec32 / CCAP1310/4</strain>
    </source>
</reference>
<evidence type="ECO:0000313" key="2">
    <source>
        <dbReference type="EMBL" id="CBN76911.1"/>
    </source>
</evidence>